<sequence length="30" mass="3625">IKIREYHIRLLGLLIHIILNESFFKLVLGY</sequence>
<protein>
    <submittedName>
        <fullName evidence="1">Uncharacterized protein</fullName>
    </submittedName>
</protein>
<comment type="caution">
    <text evidence="1">The sequence shown here is derived from an EMBL/GenBank/DDBJ whole genome shotgun (WGS) entry which is preliminary data.</text>
</comment>
<reference evidence="1" key="1">
    <citation type="journal article" date="2015" name="Nature">
        <title>Complex archaea that bridge the gap between prokaryotes and eukaryotes.</title>
        <authorList>
            <person name="Spang A."/>
            <person name="Saw J.H."/>
            <person name="Jorgensen S.L."/>
            <person name="Zaremba-Niedzwiedzka K."/>
            <person name="Martijn J."/>
            <person name="Lind A.E."/>
            <person name="van Eijk R."/>
            <person name="Schleper C."/>
            <person name="Guy L."/>
            <person name="Ettema T.J."/>
        </authorList>
    </citation>
    <scope>NUCLEOTIDE SEQUENCE</scope>
</reference>
<evidence type="ECO:0000313" key="1">
    <source>
        <dbReference type="EMBL" id="KKL59791.1"/>
    </source>
</evidence>
<accession>A0A0F9E142</accession>
<organism evidence="1">
    <name type="scientific">marine sediment metagenome</name>
    <dbReference type="NCBI Taxonomy" id="412755"/>
    <lineage>
        <taxon>unclassified sequences</taxon>
        <taxon>metagenomes</taxon>
        <taxon>ecological metagenomes</taxon>
    </lineage>
</organism>
<feature type="non-terminal residue" evidence="1">
    <location>
        <position position="1"/>
    </location>
</feature>
<dbReference type="EMBL" id="LAZR01029366">
    <property type="protein sequence ID" value="KKL59791.1"/>
    <property type="molecule type" value="Genomic_DNA"/>
</dbReference>
<gene>
    <name evidence="1" type="ORF">LCGC14_2211820</name>
</gene>
<proteinExistence type="predicted"/>
<dbReference type="AlphaFoldDB" id="A0A0F9E142"/>
<name>A0A0F9E142_9ZZZZ</name>